<organism evidence="1 2">
    <name type="scientific">Trichothecium roseum</name>
    <dbReference type="NCBI Taxonomy" id="47278"/>
    <lineage>
        <taxon>Eukaryota</taxon>
        <taxon>Fungi</taxon>
        <taxon>Dikarya</taxon>
        <taxon>Ascomycota</taxon>
        <taxon>Pezizomycotina</taxon>
        <taxon>Sordariomycetes</taxon>
        <taxon>Hypocreomycetidae</taxon>
        <taxon>Hypocreales</taxon>
        <taxon>Hypocreales incertae sedis</taxon>
        <taxon>Trichothecium</taxon>
    </lineage>
</organism>
<name>A0ACC0UXZ7_9HYPO</name>
<accession>A0ACC0UXZ7</accession>
<keyword evidence="2" id="KW-1185">Reference proteome</keyword>
<dbReference type="Proteomes" id="UP001163324">
    <property type="component" value="Chromosome 5"/>
</dbReference>
<comment type="caution">
    <text evidence="1">The sequence shown here is derived from an EMBL/GenBank/DDBJ whole genome shotgun (WGS) entry which is preliminary data.</text>
</comment>
<proteinExistence type="predicted"/>
<evidence type="ECO:0000313" key="2">
    <source>
        <dbReference type="Proteomes" id="UP001163324"/>
    </source>
</evidence>
<protein>
    <submittedName>
        <fullName evidence="1">Uncharacterized protein</fullName>
    </submittedName>
</protein>
<sequence length="728" mass="81772">MGHEQLWRIKNLQQWQAVWPRLVADTRLIVEAADLDTTSDRIWDLHEVDSEENGSEAAMQKLLYPPPPVMDEEEGIHINGIHTDGCEPFVLHRDMDMFVNTETYQSHSCKTNQRPYDVVATAVLMRAKQLLGGAFTALWHEGDHGWEQARHIVSRIWPDVEIPHAEEDEWDEPFDPGEKPLADHVDHLGIAAKEPASSSDCASEPLRELPPPLSPSIGDMMARWIRESRAASNDWQNVRGKHLPLMRLIDVNRLCVVPPPRDADYVALSYVWGTGKQAKLTQANIESLMQDGGLESQGIQLPRTISEAMALCQRLGYRYLWVDALCIVQDSSQDKLFQLNSMRDVYKNASLTFVAAAGSSAESGLGLGGRECSASLETTTERTDIEASLKGIMDDSAWEARAWTFQEKALSRRLLIFTTEGPFYNDGDRIYSERGFQTIGVETAVLERPGGLYAVEQGRQLETYLDAVQRYSTRQLSFQADFANAMKGITRAFGYAMDGNANGFLAGVPTCVFDQLFDWRVAMHEPGKRRKGFESWSWQGWAQTPLFPPDVRERVRRGFLRRGSRMLQRDRVPGGTDYDDMAPHGINDSGPMELYLYLKGGVLSLSEGSKRDVGPTNGVFDVSCPHSGSRVGEMQLDKRWRAGRSGGDLMFAPVVTEGEGEDERIKVIMCLRSCADDKDEEEDEGSSKRWAPKAFTYERVQVMDCDVGRDEWVKMMGGSMPDEGIWIA</sequence>
<reference evidence="1" key="1">
    <citation type="submission" date="2022-10" db="EMBL/GenBank/DDBJ databases">
        <title>Complete Genome of Trichothecium roseum strain YXFP-22015, a Plant Pathogen Isolated from Citrus.</title>
        <authorList>
            <person name="Wang Y."/>
            <person name="Zhu L."/>
        </authorList>
    </citation>
    <scope>NUCLEOTIDE SEQUENCE</scope>
    <source>
        <strain evidence="1">YXFP-22015</strain>
    </source>
</reference>
<evidence type="ECO:0000313" key="1">
    <source>
        <dbReference type="EMBL" id="KAI9898841.1"/>
    </source>
</evidence>
<gene>
    <name evidence="1" type="ORF">N3K66_005302</name>
</gene>
<dbReference type="EMBL" id="CM047944">
    <property type="protein sequence ID" value="KAI9898841.1"/>
    <property type="molecule type" value="Genomic_DNA"/>
</dbReference>